<dbReference type="PANTHER" id="PTHR43072">
    <property type="entry name" value="N-ACETYLTRANSFERASE"/>
    <property type="match status" value="1"/>
</dbReference>
<reference evidence="2 3" key="1">
    <citation type="submission" date="2020-01" db="EMBL/GenBank/DDBJ databases">
        <title>Genomic analysis of Aminipila sp. CBA3637.</title>
        <authorList>
            <person name="Kim Y.B."/>
            <person name="Roh S.W."/>
        </authorList>
    </citation>
    <scope>NUCLEOTIDE SEQUENCE [LARGE SCALE GENOMIC DNA]</scope>
    <source>
        <strain evidence="2 3">CBA3637</strain>
    </source>
</reference>
<feature type="domain" description="N-acetyltransferase" evidence="1">
    <location>
        <begin position="1"/>
        <end position="160"/>
    </location>
</feature>
<organism evidence="2 3">
    <name type="scientific">Aminipila terrae</name>
    <dbReference type="NCBI Taxonomy" id="2697030"/>
    <lineage>
        <taxon>Bacteria</taxon>
        <taxon>Bacillati</taxon>
        <taxon>Bacillota</taxon>
        <taxon>Clostridia</taxon>
        <taxon>Peptostreptococcales</taxon>
        <taxon>Anaerovoracaceae</taxon>
        <taxon>Aminipila</taxon>
    </lineage>
</organism>
<name>A0A6P1MR90_9FIRM</name>
<dbReference type="PANTHER" id="PTHR43072:SF36">
    <property type="entry name" value="RIBOSOMAL-PROTEIN-ALANINE ACETYLTRANSFERASE"/>
    <property type="match status" value="1"/>
</dbReference>
<accession>A0A6P1MR90</accession>
<dbReference type="SUPFAM" id="SSF55729">
    <property type="entry name" value="Acyl-CoA N-acyltransferases (Nat)"/>
    <property type="match status" value="1"/>
</dbReference>
<dbReference type="Gene3D" id="3.40.630.30">
    <property type="match status" value="1"/>
</dbReference>
<gene>
    <name evidence="2" type="ORF">Ami3637_15030</name>
</gene>
<dbReference type="KEGG" id="amic:Ami3637_15030"/>
<dbReference type="InterPro" id="IPR016181">
    <property type="entry name" value="Acyl_CoA_acyltransferase"/>
</dbReference>
<dbReference type="GO" id="GO:0016747">
    <property type="term" value="F:acyltransferase activity, transferring groups other than amino-acyl groups"/>
    <property type="evidence" value="ECO:0007669"/>
    <property type="project" value="InterPro"/>
</dbReference>
<dbReference type="Pfam" id="PF00583">
    <property type="entry name" value="Acetyltransf_1"/>
    <property type="match status" value="1"/>
</dbReference>
<proteinExistence type="predicted"/>
<dbReference type="Proteomes" id="UP000463883">
    <property type="component" value="Chromosome"/>
</dbReference>
<protein>
    <submittedName>
        <fullName evidence="2">GNAT family N-acetyltransferase</fullName>
    </submittedName>
</protein>
<evidence type="ECO:0000313" key="2">
    <source>
        <dbReference type="EMBL" id="QHI73515.1"/>
    </source>
</evidence>
<dbReference type="CDD" id="cd04301">
    <property type="entry name" value="NAT_SF"/>
    <property type="match status" value="1"/>
</dbReference>
<dbReference type="EMBL" id="CP047591">
    <property type="protein sequence ID" value="QHI73515.1"/>
    <property type="molecule type" value="Genomic_DNA"/>
</dbReference>
<keyword evidence="2" id="KW-0808">Transferase</keyword>
<sequence>MIIRKAEIKDLKELLDIYNYEVEHGVATFDLKLKTLEEWKGWFSTHNVDNHPLFVAEVNNCVAGYASLSSYREKEAYKATVELSIYIGADYRKKGIASALMAFILEEARKDEGIHTVVSVITAGNEASRKLHEKFGFEYCGTIKEVGIKFGEYRDIENYRLGCRQTFQ</sequence>
<evidence type="ECO:0000259" key="1">
    <source>
        <dbReference type="PROSITE" id="PS51186"/>
    </source>
</evidence>
<dbReference type="AlphaFoldDB" id="A0A6P1MR90"/>
<dbReference type="InterPro" id="IPR000182">
    <property type="entry name" value="GNAT_dom"/>
</dbReference>
<keyword evidence="3" id="KW-1185">Reference proteome</keyword>
<dbReference type="PROSITE" id="PS51186">
    <property type="entry name" value="GNAT"/>
    <property type="match status" value="1"/>
</dbReference>
<evidence type="ECO:0000313" key="3">
    <source>
        <dbReference type="Proteomes" id="UP000463883"/>
    </source>
</evidence>
<dbReference type="RefSeq" id="WP_162363280.1">
    <property type="nucleotide sequence ID" value="NZ_CP047591.1"/>
</dbReference>